<accession>A0A8H7ERL1</accession>
<dbReference type="AlphaFoldDB" id="A0A8H7ERL1"/>
<dbReference type="SUPFAM" id="SSF50729">
    <property type="entry name" value="PH domain-like"/>
    <property type="match status" value="1"/>
</dbReference>
<feature type="region of interest" description="Disordered" evidence="1">
    <location>
        <begin position="363"/>
        <end position="456"/>
    </location>
</feature>
<dbReference type="PROSITE" id="PS50003">
    <property type="entry name" value="PH_DOMAIN"/>
    <property type="match status" value="1"/>
</dbReference>
<dbReference type="SMART" id="SM00233">
    <property type="entry name" value="PH"/>
    <property type="match status" value="1"/>
</dbReference>
<keyword evidence="4" id="KW-1185">Reference proteome</keyword>
<evidence type="ECO:0000313" key="3">
    <source>
        <dbReference type="EMBL" id="KAF7728897.1"/>
    </source>
</evidence>
<feature type="compositionally biased region" description="Low complexity" evidence="1">
    <location>
        <begin position="404"/>
        <end position="417"/>
    </location>
</feature>
<reference evidence="3" key="1">
    <citation type="submission" date="2020-01" db="EMBL/GenBank/DDBJ databases">
        <title>Genome Sequencing of Three Apophysomyces-Like Fungal Strains Confirms a Novel Fungal Genus in the Mucoromycota with divergent Burkholderia-like Endosymbiotic Bacteria.</title>
        <authorList>
            <person name="Stajich J.E."/>
            <person name="Macias A.M."/>
            <person name="Carter-House D."/>
            <person name="Lovett B."/>
            <person name="Kasson L.R."/>
            <person name="Berry K."/>
            <person name="Grigoriev I."/>
            <person name="Chang Y."/>
            <person name="Spatafora J."/>
            <person name="Kasson M.T."/>
        </authorList>
    </citation>
    <scope>NUCLEOTIDE SEQUENCE</scope>
    <source>
        <strain evidence="3">NRRL A-21654</strain>
    </source>
</reference>
<feature type="domain" description="PH" evidence="2">
    <location>
        <begin position="34"/>
        <end position="205"/>
    </location>
</feature>
<dbReference type="Gene3D" id="2.30.29.30">
    <property type="entry name" value="Pleckstrin-homology domain (PH domain)/Phosphotyrosine-binding domain (PTB)"/>
    <property type="match status" value="1"/>
</dbReference>
<evidence type="ECO:0000256" key="1">
    <source>
        <dbReference type="SAM" id="MobiDB-lite"/>
    </source>
</evidence>
<comment type="caution">
    <text evidence="3">The sequence shown here is derived from an EMBL/GenBank/DDBJ whole genome shotgun (WGS) entry which is preliminary data.</text>
</comment>
<organism evidence="3 4">
    <name type="scientific">Apophysomyces ossiformis</name>
    <dbReference type="NCBI Taxonomy" id="679940"/>
    <lineage>
        <taxon>Eukaryota</taxon>
        <taxon>Fungi</taxon>
        <taxon>Fungi incertae sedis</taxon>
        <taxon>Mucoromycota</taxon>
        <taxon>Mucoromycotina</taxon>
        <taxon>Mucoromycetes</taxon>
        <taxon>Mucorales</taxon>
        <taxon>Mucorineae</taxon>
        <taxon>Mucoraceae</taxon>
        <taxon>Apophysomyces</taxon>
    </lineage>
</organism>
<gene>
    <name evidence="3" type="ORF">EC973_005292</name>
</gene>
<dbReference type="InterPro" id="IPR001849">
    <property type="entry name" value="PH_domain"/>
</dbReference>
<evidence type="ECO:0000259" key="2">
    <source>
        <dbReference type="PROSITE" id="PS50003"/>
    </source>
</evidence>
<dbReference type="EMBL" id="JABAYA010000030">
    <property type="protein sequence ID" value="KAF7728897.1"/>
    <property type="molecule type" value="Genomic_DNA"/>
</dbReference>
<proteinExistence type="predicted"/>
<name>A0A8H7ERL1_9FUNG</name>
<sequence>MAHHGMPSSPFAMESIRDPAALITNDTQEVPATAPVFEGHLYLRTEKKQWQRRLFRFDGTQFTCLSTRKVKLPPDTPVDAPNDITLQLSHLQPSTSFTTSLTSPLLATPKNRALRIADMDLHSSTPVMASYYQLPKWTVDIVNICAITVLKPSKKQNTFKSPFSPSIPKSRCFCIRTYNGQCYVMKAQKEKDLERWLFVLTKMWKFAQAIRNQVLQHHQQEELQMPENQNQQHLFHDTHPRHPPLHRVTPLNTNVPTLQTYPLHSDIDPILFPRTIPTSPNGHPSYLQQQPSLPHREIPSDKEYERKYRPPTLSVEKLQWIDEWRKSLEQLAANDPNIKTTPPPIESIPEDDNMSYFSEMTSISARGKKSQQQQQRQQQTSYERPQIARTSPLRRAGSRRSIRSRNNGAKRSNNSSKSSHDDNEDNNNNNKNQNEVVPAKEMPLEDRPSLTLKKRRSDDVKNWISHKPMGTEGHACVTSLPEMLNMDFFQDTLTACDDEVGSQNSPNSKHKAATNIRYHASIRGKNVQVIQNSKSDSLLQNMNDPIPRSGTQSFEKDRIRSVLLEDNKLNSPSPLQTLAKADSMDAFHKQAVQASHEEIPPEEQDEEMSLADLQKSLKRMSVQDAYSPMQRTQLDSLPYLYHPNLPIVAPASPPVPMVGPPPLPLHGPVPPMLDMSFQGDASMPYRHTAFPTASSDKKDGFFMKAWMGATSHWDSKKPRPQSWMLPSPPFASAVAEKAPNSHQRRSMDCSENRRGSRRWN</sequence>
<evidence type="ECO:0000313" key="4">
    <source>
        <dbReference type="Proteomes" id="UP000605846"/>
    </source>
</evidence>
<protein>
    <recommendedName>
        <fullName evidence="2">PH domain-containing protein</fullName>
    </recommendedName>
</protein>
<feature type="region of interest" description="Disordered" evidence="1">
    <location>
        <begin position="333"/>
        <end position="352"/>
    </location>
</feature>
<dbReference type="CDD" id="cd00821">
    <property type="entry name" value="PH"/>
    <property type="match status" value="1"/>
</dbReference>
<dbReference type="OrthoDB" id="2412252at2759"/>
<feature type="compositionally biased region" description="Basic and acidic residues" evidence="1">
    <location>
        <begin position="294"/>
        <end position="308"/>
    </location>
</feature>
<dbReference type="InterPro" id="IPR011993">
    <property type="entry name" value="PH-like_dom_sf"/>
</dbReference>
<feature type="compositionally biased region" description="Polar residues" evidence="1">
    <location>
        <begin position="276"/>
        <end position="292"/>
    </location>
</feature>
<dbReference type="Proteomes" id="UP000605846">
    <property type="component" value="Unassembled WGS sequence"/>
</dbReference>
<feature type="region of interest" description="Disordered" evidence="1">
    <location>
        <begin position="713"/>
        <end position="760"/>
    </location>
</feature>
<feature type="compositionally biased region" description="Basic and acidic residues" evidence="1">
    <location>
        <begin position="745"/>
        <end position="754"/>
    </location>
</feature>
<feature type="region of interest" description="Disordered" evidence="1">
    <location>
        <begin position="276"/>
        <end position="310"/>
    </location>
</feature>